<reference evidence="3" key="3">
    <citation type="submission" date="2025-04" db="UniProtKB">
        <authorList>
            <consortium name="RefSeq"/>
        </authorList>
    </citation>
    <scope>IDENTIFICATION</scope>
    <source>
        <strain evidence="3">CBS 304.34</strain>
    </source>
</reference>
<accession>A0A6A6YTD1</accession>
<reference evidence="1 3" key="1">
    <citation type="journal article" date="2020" name="Stud. Mycol.">
        <title>101 Dothideomycetes genomes: a test case for predicting lifestyles and emergence of pathogens.</title>
        <authorList>
            <person name="Haridas S."/>
            <person name="Albert R."/>
            <person name="Binder M."/>
            <person name="Bloem J."/>
            <person name="Labutti K."/>
            <person name="Salamov A."/>
            <person name="Andreopoulos B."/>
            <person name="Baker S."/>
            <person name="Barry K."/>
            <person name="Bills G."/>
            <person name="Bluhm B."/>
            <person name="Cannon C."/>
            <person name="Castanera R."/>
            <person name="Culley D."/>
            <person name="Daum C."/>
            <person name="Ezra D."/>
            <person name="Gonzalez J."/>
            <person name="Henrissat B."/>
            <person name="Kuo A."/>
            <person name="Liang C."/>
            <person name="Lipzen A."/>
            <person name="Lutzoni F."/>
            <person name="Magnuson J."/>
            <person name="Mondo S."/>
            <person name="Nolan M."/>
            <person name="Ohm R."/>
            <person name="Pangilinan J."/>
            <person name="Park H.-J."/>
            <person name="Ramirez L."/>
            <person name="Alfaro M."/>
            <person name="Sun H."/>
            <person name="Tritt A."/>
            <person name="Yoshinaga Y."/>
            <person name="Zwiers L.-H."/>
            <person name="Turgeon B."/>
            <person name="Goodwin S."/>
            <person name="Spatafora J."/>
            <person name="Crous P."/>
            <person name="Grigoriev I."/>
        </authorList>
    </citation>
    <scope>NUCLEOTIDE SEQUENCE</scope>
    <source>
        <strain evidence="1 3">CBS 304.34</strain>
    </source>
</reference>
<dbReference type="Proteomes" id="UP000504636">
    <property type="component" value="Unplaced"/>
</dbReference>
<reference evidence="3" key="2">
    <citation type="submission" date="2020-04" db="EMBL/GenBank/DDBJ databases">
        <authorList>
            <consortium name="NCBI Genome Project"/>
        </authorList>
    </citation>
    <scope>NUCLEOTIDE SEQUENCE</scope>
    <source>
        <strain evidence="3">CBS 304.34</strain>
    </source>
</reference>
<evidence type="ECO:0000313" key="2">
    <source>
        <dbReference type="Proteomes" id="UP000504636"/>
    </source>
</evidence>
<dbReference type="AlphaFoldDB" id="A0A6A6YTD1"/>
<evidence type="ECO:0000313" key="3">
    <source>
        <dbReference type="RefSeq" id="XP_033579146.1"/>
    </source>
</evidence>
<dbReference type="GeneID" id="54454699"/>
<organism evidence="1">
    <name type="scientific">Mytilinidion resinicola</name>
    <dbReference type="NCBI Taxonomy" id="574789"/>
    <lineage>
        <taxon>Eukaryota</taxon>
        <taxon>Fungi</taxon>
        <taxon>Dikarya</taxon>
        <taxon>Ascomycota</taxon>
        <taxon>Pezizomycotina</taxon>
        <taxon>Dothideomycetes</taxon>
        <taxon>Pleosporomycetidae</taxon>
        <taxon>Mytilinidiales</taxon>
        <taxon>Mytilinidiaceae</taxon>
        <taxon>Mytilinidion</taxon>
    </lineage>
</organism>
<protein>
    <submittedName>
        <fullName evidence="1 3">Uncharacterized protein</fullName>
    </submittedName>
</protein>
<dbReference type="EMBL" id="MU003697">
    <property type="protein sequence ID" value="KAF2812182.1"/>
    <property type="molecule type" value="Genomic_DNA"/>
</dbReference>
<proteinExistence type="predicted"/>
<name>A0A6A6YTD1_9PEZI</name>
<sequence>MALIVKEAFVYGYPSMPLSTGEERLNLGLPSWVPDFTYTDYHRFSATTVQSSSNTSELKHTNEPRDLCPSSGPKLDYLPNSAAVVRFSDDFRVLYTVGTSLGTIITSRYLSFPQIDDAGDGLEFLMCLYDLLDSNHDSVTMTKILKALFGPNKDGADACIEEFVDNLNSTKRTRVFLSKTSQKAS</sequence>
<keyword evidence="2" id="KW-1185">Reference proteome</keyword>
<gene>
    <name evidence="1 3" type="ORF">BDZ99DRAFT_262961</name>
</gene>
<dbReference type="RefSeq" id="XP_033579146.1">
    <property type="nucleotide sequence ID" value="XM_033713806.1"/>
</dbReference>
<evidence type="ECO:0000313" key="1">
    <source>
        <dbReference type="EMBL" id="KAF2812182.1"/>
    </source>
</evidence>